<dbReference type="EMBL" id="JBHSNG010000002">
    <property type="protein sequence ID" value="MFC5579906.1"/>
    <property type="molecule type" value="Genomic_DNA"/>
</dbReference>
<dbReference type="Gene3D" id="3.90.1140.10">
    <property type="entry name" value="Cyclic phosphodiesterase"/>
    <property type="match status" value="1"/>
</dbReference>
<gene>
    <name evidence="2" type="ORF">ACFPPB_02065</name>
</gene>
<dbReference type="RefSeq" id="WP_377323929.1">
    <property type="nucleotide sequence ID" value="NZ_JBHSNG010000002.1"/>
</dbReference>
<keyword evidence="2" id="KW-0436">Ligase</keyword>
<evidence type="ECO:0000313" key="2">
    <source>
        <dbReference type="EMBL" id="MFC5579906.1"/>
    </source>
</evidence>
<name>A0ABW0SU16_9GAMM</name>
<reference evidence="3" key="1">
    <citation type="journal article" date="2019" name="Int. J. Syst. Evol. Microbiol.">
        <title>The Global Catalogue of Microorganisms (GCM) 10K type strain sequencing project: providing services to taxonomists for standard genome sequencing and annotation.</title>
        <authorList>
            <consortium name="The Broad Institute Genomics Platform"/>
            <consortium name="The Broad Institute Genome Sequencing Center for Infectious Disease"/>
            <person name="Wu L."/>
            <person name="Ma J."/>
        </authorList>
    </citation>
    <scope>NUCLEOTIDE SEQUENCE [LARGE SCALE GENOMIC DNA]</scope>
    <source>
        <strain evidence="3">CGMCC 1.13587</strain>
    </source>
</reference>
<proteinExistence type="predicted"/>
<protein>
    <submittedName>
        <fullName evidence="2">2'-5' RNA ligase family protein</fullName>
    </submittedName>
</protein>
<dbReference type="PANTHER" id="PTHR35561">
    <property type="entry name" value="RNA 2',3'-CYCLIC PHOSPHODIESTERASE"/>
    <property type="match status" value="1"/>
</dbReference>
<evidence type="ECO:0000256" key="1">
    <source>
        <dbReference type="ARBA" id="ARBA00022801"/>
    </source>
</evidence>
<organism evidence="2 3">
    <name type="scientific">Rhodanobacter terrae</name>
    <dbReference type="NCBI Taxonomy" id="418647"/>
    <lineage>
        <taxon>Bacteria</taxon>
        <taxon>Pseudomonadati</taxon>
        <taxon>Pseudomonadota</taxon>
        <taxon>Gammaproteobacteria</taxon>
        <taxon>Lysobacterales</taxon>
        <taxon>Rhodanobacteraceae</taxon>
        <taxon>Rhodanobacter</taxon>
    </lineage>
</organism>
<accession>A0ABW0SU16</accession>
<dbReference type="InterPro" id="IPR009097">
    <property type="entry name" value="Cyclic_Pdiesterase"/>
</dbReference>
<dbReference type="PANTHER" id="PTHR35561:SF1">
    <property type="entry name" value="RNA 2',3'-CYCLIC PHOSPHODIESTERASE"/>
    <property type="match status" value="1"/>
</dbReference>
<dbReference type="Proteomes" id="UP001596111">
    <property type="component" value="Unassembled WGS sequence"/>
</dbReference>
<keyword evidence="1" id="KW-0378">Hydrolase</keyword>
<keyword evidence="3" id="KW-1185">Reference proteome</keyword>
<comment type="caution">
    <text evidence="2">The sequence shown here is derived from an EMBL/GenBank/DDBJ whole genome shotgun (WGS) entry which is preliminary data.</text>
</comment>
<evidence type="ECO:0000313" key="3">
    <source>
        <dbReference type="Proteomes" id="UP001596111"/>
    </source>
</evidence>
<sequence>METQTISTSPTRSELAPGINYFFAVLPDDAVRSEIVGVGDRFRKSHRVSGAPVGIDSLHLSLCPMGKPERLRQPLESALLAAAGEVRARGFVAALDSAMRFSAKDGQFPFVLCADTATIESALQLRRAIAAAQSRVGLQVSGISSFLPHVTLLRGHAVDAIEESIASIQWQVSEFVLIRSFFGQSMHEVVGRWPLAIEPEPEKHDLLAEMASMPELLDLADDE</sequence>
<dbReference type="SUPFAM" id="SSF55144">
    <property type="entry name" value="LigT-like"/>
    <property type="match status" value="1"/>
</dbReference>
<dbReference type="InterPro" id="IPR004175">
    <property type="entry name" value="RNA_CPDase"/>
</dbReference>
<dbReference type="GO" id="GO:0016874">
    <property type="term" value="F:ligase activity"/>
    <property type="evidence" value="ECO:0007669"/>
    <property type="project" value="UniProtKB-KW"/>
</dbReference>